<sequence length="468" mass="49886">MDRAGTPDAGVDPTQRQGALWLEAAAGILGAGFLAGGPAETASLEEALGGLEAMARLKNWADAQTVRFTERVRVLTAERLEQRGMHPGSLADTLTASEVACALRIPERTAGTLVQHAYLLTGHLPATLTALDTGTISWRHAATIVEECAGIPDFALPYFEQKLIPLAQDTTAARLAHRARRLRTEMHPEPLSKRTESAQKNRRVDYRPDDDGMAWLNVYLPAEQAVAIDGRLTRLSRALQCPGEARTLTQLRTDVLTDLLTHTCPAHTAPGGPGIAPAGAGAAGATPGGAGAAGAGRGPGRPVEPHGWNGIQAQVHVTVPVLTLLDVDDAPGELEGYGPIAPDLARRLAAHAPSFTRLLTHPETGAVLSVGRDTYTVPADLKKWLRVRDRTCRHPGCNRSAAAAELDHTLPWSRAGTTAHNNLAHLCRRHHMLKSQGLWHYEQPQPGNITATSPAGRTYQTLPEPAPG</sequence>
<dbReference type="RefSeq" id="WP_133402150.1">
    <property type="nucleotide sequence ID" value="NZ_SMTK01000001.1"/>
</dbReference>
<dbReference type="OrthoDB" id="5197219at2"/>
<dbReference type="Proteomes" id="UP000295411">
    <property type="component" value="Unassembled WGS sequence"/>
</dbReference>
<organism evidence="3 4">
    <name type="scientific">Arthrobacter crusticola</name>
    <dbReference type="NCBI Taxonomy" id="2547960"/>
    <lineage>
        <taxon>Bacteria</taxon>
        <taxon>Bacillati</taxon>
        <taxon>Actinomycetota</taxon>
        <taxon>Actinomycetes</taxon>
        <taxon>Micrococcales</taxon>
        <taxon>Micrococcaceae</taxon>
        <taxon>Arthrobacter</taxon>
    </lineage>
</organism>
<dbReference type="InterPro" id="IPR003615">
    <property type="entry name" value="HNH_nuc"/>
</dbReference>
<dbReference type="Gene3D" id="1.10.30.50">
    <property type="match status" value="1"/>
</dbReference>
<dbReference type="Pfam" id="PF02720">
    <property type="entry name" value="DUF222"/>
    <property type="match status" value="1"/>
</dbReference>
<feature type="domain" description="HNH nuclease" evidence="2">
    <location>
        <begin position="380"/>
        <end position="432"/>
    </location>
</feature>
<accession>A0A4R5U2A4</accession>
<dbReference type="CDD" id="cd00085">
    <property type="entry name" value="HNHc"/>
    <property type="match status" value="1"/>
</dbReference>
<feature type="region of interest" description="Disordered" evidence="1">
    <location>
        <begin position="187"/>
        <end position="206"/>
    </location>
</feature>
<feature type="compositionally biased region" description="Polar residues" evidence="1">
    <location>
        <begin position="445"/>
        <end position="461"/>
    </location>
</feature>
<evidence type="ECO:0000313" key="4">
    <source>
        <dbReference type="Proteomes" id="UP000295411"/>
    </source>
</evidence>
<reference evidence="3 4" key="1">
    <citation type="submission" date="2019-03" db="EMBL/GenBank/DDBJ databases">
        <title>Arthrobacter sp. nov., an bacterium isolated from biocrust in Mu Us Desert.</title>
        <authorList>
            <person name="Lixiong L."/>
        </authorList>
    </citation>
    <scope>NUCLEOTIDE SEQUENCE [LARGE SCALE GENOMIC DNA]</scope>
    <source>
        <strain evidence="3 4">SLN-3</strain>
    </source>
</reference>
<dbReference type="EMBL" id="SMTK01000001">
    <property type="protein sequence ID" value="TDK27722.1"/>
    <property type="molecule type" value="Genomic_DNA"/>
</dbReference>
<keyword evidence="4" id="KW-1185">Reference proteome</keyword>
<dbReference type="GO" id="GO:0004519">
    <property type="term" value="F:endonuclease activity"/>
    <property type="evidence" value="ECO:0007669"/>
    <property type="project" value="UniProtKB-KW"/>
</dbReference>
<feature type="region of interest" description="Disordered" evidence="1">
    <location>
        <begin position="443"/>
        <end position="468"/>
    </location>
</feature>
<comment type="caution">
    <text evidence="3">The sequence shown here is derived from an EMBL/GenBank/DDBJ whole genome shotgun (WGS) entry which is preliminary data.</text>
</comment>
<evidence type="ECO:0000256" key="1">
    <source>
        <dbReference type="SAM" id="MobiDB-lite"/>
    </source>
</evidence>
<name>A0A4R5U2A4_9MICC</name>
<dbReference type="InterPro" id="IPR003870">
    <property type="entry name" value="DUF222"/>
</dbReference>
<evidence type="ECO:0000313" key="3">
    <source>
        <dbReference type="EMBL" id="TDK27722.1"/>
    </source>
</evidence>
<feature type="region of interest" description="Disordered" evidence="1">
    <location>
        <begin position="271"/>
        <end position="307"/>
    </location>
</feature>
<dbReference type="AlphaFoldDB" id="A0A4R5U2A4"/>
<evidence type="ECO:0000259" key="2">
    <source>
        <dbReference type="SMART" id="SM00507"/>
    </source>
</evidence>
<proteinExistence type="predicted"/>
<keyword evidence="3" id="KW-0378">Hydrolase</keyword>
<protein>
    <submittedName>
        <fullName evidence="3">HNH endonuclease</fullName>
    </submittedName>
</protein>
<feature type="compositionally biased region" description="Low complexity" evidence="1">
    <location>
        <begin position="271"/>
        <end position="285"/>
    </location>
</feature>
<keyword evidence="3" id="KW-0540">Nuclease</keyword>
<keyword evidence="3" id="KW-0255">Endonuclease</keyword>
<dbReference type="SMART" id="SM00507">
    <property type="entry name" value="HNHc"/>
    <property type="match status" value="1"/>
</dbReference>
<gene>
    <name evidence="3" type="ORF">E2F48_00860</name>
</gene>
<feature type="compositionally biased region" description="Gly residues" evidence="1">
    <location>
        <begin position="286"/>
        <end position="299"/>
    </location>
</feature>